<dbReference type="PANTHER" id="PTHR43095:SF3">
    <property type="entry name" value="L-XYLULOSE_3-KETO-L-GULONATE KINASE"/>
    <property type="match status" value="1"/>
</dbReference>
<dbReference type="SUPFAM" id="SSF53067">
    <property type="entry name" value="Actin-like ATPase domain"/>
    <property type="match status" value="2"/>
</dbReference>
<keyword evidence="3 4" id="KW-0418">Kinase</keyword>
<comment type="caution">
    <text evidence="7">The sequence shown here is derived from an EMBL/GenBank/DDBJ whole genome shotgun (WGS) entry which is preliminary data.</text>
</comment>
<reference evidence="7 8" key="1">
    <citation type="submission" date="2022-05" db="EMBL/GenBank/DDBJ databases">
        <title>Streptomyces sp. nov. RY43-2 isolated from soil of a peat swamp forest.</title>
        <authorList>
            <person name="Kanchanasin P."/>
            <person name="Tanasupawat S."/>
            <person name="Phongsopitanun W."/>
        </authorList>
    </citation>
    <scope>NUCLEOTIDE SEQUENCE [LARGE SCALE GENOMIC DNA]</scope>
    <source>
        <strain evidence="7 8">RY43-2</strain>
    </source>
</reference>
<dbReference type="Gene3D" id="3.30.420.40">
    <property type="match status" value="2"/>
</dbReference>
<dbReference type="InterPro" id="IPR000577">
    <property type="entry name" value="Carb_kinase_FGGY"/>
</dbReference>
<sequence length="500" mass="53151">MTAIAIDAGTTTIKVVGYGDDGRELTLSRCPTQVTRPRPGWAEQDMDEVWAAVAACVAEVVAALPAAPDMVALTAQGDGAWLVDDRARPTGPAVLWNDGRATAHIERWERTGVAREAFGICGSRLSTGMPHAVLAWLRENDPDRVARSTHLLTCGGWLHLKLTGEPAVDESDASAPFLDIRQRAWSDRLFGLYDLEWARRLLPELRDDDHRITPLSTAAATETGLPAGIPVVMAPYDICATAIGAGAVTSGQACCILGTTLATEVVTDTVVTDEPVGITVTLGVPGRYLRAFPTMSGGDVLDWATRMLGLASAADLMSLAARGRDDAAGIRFVPYLSPAGERAPFFDPTARGSLSGLSLEASREDLARALVEGVTMTIRDCLTAAPGAPDRLALCGGGTRSDFWMRLIADMTGVPVTIPADTEVGARGAWLTGLVATGREPGFRAAADRYVEVAATYDPDRAKSEEFSDRYAHFLRLRELNRPAWTLDRTPAAPTTGAGA</sequence>
<gene>
    <name evidence="7" type="ORF">NGF19_12080</name>
</gene>
<dbReference type="Pfam" id="PF02782">
    <property type="entry name" value="FGGY_C"/>
    <property type="match status" value="1"/>
</dbReference>
<evidence type="ECO:0000259" key="6">
    <source>
        <dbReference type="Pfam" id="PF02782"/>
    </source>
</evidence>
<name>A0ABT0ZD67_9ACTN</name>
<dbReference type="InterPro" id="IPR018483">
    <property type="entry name" value="Carb_kinase_FGGY_CS"/>
</dbReference>
<protein>
    <submittedName>
        <fullName evidence="7">Carbohydrate kinase</fullName>
    </submittedName>
</protein>
<feature type="domain" description="Carbohydrate kinase FGGY C-terminal" evidence="6">
    <location>
        <begin position="255"/>
        <end position="436"/>
    </location>
</feature>
<dbReference type="Proteomes" id="UP001523219">
    <property type="component" value="Unassembled WGS sequence"/>
</dbReference>
<dbReference type="PROSITE" id="PS00445">
    <property type="entry name" value="FGGY_KINASES_2"/>
    <property type="match status" value="1"/>
</dbReference>
<keyword evidence="2 4" id="KW-0808">Transferase</keyword>
<dbReference type="PIRSF" id="PIRSF000538">
    <property type="entry name" value="GlpK"/>
    <property type="match status" value="1"/>
</dbReference>
<dbReference type="PANTHER" id="PTHR43095">
    <property type="entry name" value="SUGAR KINASE"/>
    <property type="match status" value="1"/>
</dbReference>
<dbReference type="EMBL" id="JAMWMR010000008">
    <property type="protein sequence ID" value="MCN9241520.1"/>
    <property type="molecule type" value="Genomic_DNA"/>
</dbReference>
<comment type="similarity">
    <text evidence="1 4">Belongs to the FGGY kinase family.</text>
</comment>
<keyword evidence="8" id="KW-1185">Reference proteome</keyword>
<accession>A0ABT0ZD67</accession>
<feature type="domain" description="Carbohydrate kinase FGGY N-terminal" evidence="5">
    <location>
        <begin position="3"/>
        <end position="244"/>
    </location>
</feature>
<proteinExistence type="inferred from homology"/>
<dbReference type="InterPro" id="IPR018484">
    <property type="entry name" value="FGGY_N"/>
</dbReference>
<dbReference type="Pfam" id="PF00370">
    <property type="entry name" value="FGGY_N"/>
    <property type="match status" value="1"/>
</dbReference>
<evidence type="ECO:0000313" key="8">
    <source>
        <dbReference type="Proteomes" id="UP001523219"/>
    </source>
</evidence>
<evidence type="ECO:0000256" key="2">
    <source>
        <dbReference type="ARBA" id="ARBA00022679"/>
    </source>
</evidence>
<evidence type="ECO:0000256" key="4">
    <source>
        <dbReference type="RuleBase" id="RU003733"/>
    </source>
</evidence>
<organism evidence="7 8">
    <name type="scientific">Streptomyces macrolidinus</name>
    <dbReference type="NCBI Taxonomy" id="2952607"/>
    <lineage>
        <taxon>Bacteria</taxon>
        <taxon>Bacillati</taxon>
        <taxon>Actinomycetota</taxon>
        <taxon>Actinomycetes</taxon>
        <taxon>Kitasatosporales</taxon>
        <taxon>Streptomycetaceae</taxon>
        <taxon>Streptomyces</taxon>
    </lineage>
</organism>
<evidence type="ECO:0000313" key="7">
    <source>
        <dbReference type="EMBL" id="MCN9241520.1"/>
    </source>
</evidence>
<dbReference type="GO" id="GO:0016301">
    <property type="term" value="F:kinase activity"/>
    <property type="evidence" value="ECO:0007669"/>
    <property type="project" value="UniProtKB-KW"/>
</dbReference>
<dbReference type="InterPro" id="IPR043129">
    <property type="entry name" value="ATPase_NBD"/>
</dbReference>
<evidence type="ECO:0000259" key="5">
    <source>
        <dbReference type="Pfam" id="PF00370"/>
    </source>
</evidence>
<dbReference type="InterPro" id="IPR018485">
    <property type="entry name" value="FGGY_C"/>
</dbReference>
<dbReference type="RefSeq" id="WP_252424794.1">
    <property type="nucleotide sequence ID" value="NZ_JAMWMR010000008.1"/>
</dbReference>
<evidence type="ECO:0000256" key="1">
    <source>
        <dbReference type="ARBA" id="ARBA00009156"/>
    </source>
</evidence>
<dbReference type="InterPro" id="IPR050406">
    <property type="entry name" value="FGGY_Carb_Kinase"/>
</dbReference>
<evidence type="ECO:0000256" key="3">
    <source>
        <dbReference type="ARBA" id="ARBA00022777"/>
    </source>
</evidence>